<organism evidence="1 2">
    <name type="scientific">Musa balbisiana</name>
    <name type="common">Banana</name>
    <dbReference type="NCBI Taxonomy" id="52838"/>
    <lineage>
        <taxon>Eukaryota</taxon>
        <taxon>Viridiplantae</taxon>
        <taxon>Streptophyta</taxon>
        <taxon>Embryophyta</taxon>
        <taxon>Tracheophyta</taxon>
        <taxon>Spermatophyta</taxon>
        <taxon>Magnoliopsida</taxon>
        <taxon>Liliopsida</taxon>
        <taxon>Zingiberales</taxon>
        <taxon>Musaceae</taxon>
        <taxon>Musa</taxon>
    </lineage>
</organism>
<evidence type="ECO:0000313" key="2">
    <source>
        <dbReference type="Proteomes" id="UP000317650"/>
    </source>
</evidence>
<proteinExistence type="predicted"/>
<name>A0A4S8IKD8_MUSBA</name>
<accession>A0A4S8IKD8</accession>
<protein>
    <submittedName>
        <fullName evidence="1">Uncharacterized protein</fullName>
    </submittedName>
</protein>
<dbReference type="Proteomes" id="UP000317650">
    <property type="component" value="Chromosome 6"/>
</dbReference>
<evidence type="ECO:0000313" key="1">
    <source>
        <dbReference type="EMBL" id="THU48821.1"/>
    </source>
</evidence>
<reference evidence="1 2" key="1">
    <citation type="journal article" date="2019" name="Nat. Plants">
        <title>Genome sequencing of Musa balbisiana reveals subgenome evolution and function divergence in polyploid bananas.</title>
        <authorList>
            <person name="Yao X."/>
        </authorList>
    </citation>
    <scope>NUCLEOTIDE SEQUENCE [LARGE SCALE GENOMIC DNA]</scope>
    <source>
        <strain evidence="2">cv. DH-PKW</strain>
        <tissue evidence="1">Leaves</tissue>
    </source>
</reference>
<dbReference type="EMBL" id="PYDT01000009">
    <property type="protein sequence ID" value="THU48821.1"/>
    <property type="molecule type" value="Genomic_DNA"/>
</dbReference>
<dbReference type="AlphaFoldDB" id="A0A4S8IKD8"/>
<sequence length="205" mass="22136">MNLQRIKLKAHEREREHKFVLHAVDSSAHRAHCSQQGRSQPPGEHLVVVLDGLQALQVEVLPESPDECISYLVDVLLLLLCQALCSPRLKLSHTRLSSGVSSSREQGSSGGGFISAAVAFAGRGFAIFRCRCYSGIGDNRGGLRVASHGPKLPDNLETDLFLLEAFGGLDVGPGDADVCYLSLEMETGSSMMMMMDSTRAFCSSL</sequence>
<gene>
    <name evidence="1" type="ORF">C4D60_Mb06t03030</name>
</gene>
<keyword evidence="2" id="KW-1185">Reference proteome</keyword>
<comment type="caution">
    <text evidence="1">The sequence shown here is derived from an EMBL/GenBank/DDBJ whole genome shotgun (WGS) entry which is preliminary data.</text>
</comment>